<feature type="region of interest" description="Disordered" evidence="4">
    <location>
        <begin position="72"/>
        <end position="122"/>
    </location>
</feature>
<dbReference type="CDD" id="cd00160">
    <property type="entry name" value="RhoGEF"/>
    <property type="match status" value="1"/>
</dbReference>
<dbReference type="InterPro" id="IPR001452">
    <property type="entry name" value="SH3_domain"/>
</dbReference>
<dbReference type="InterPro" id="IPR011993">
    <property type="entry name" value="PH-like_dom_sf"/>
</dbReference>
<dbReference type="SUPFAM" id="SSF48065">
    <property type="entry name" value="DBL homology domain (DH-domain)"/>
    <property type="match status" value="1"/>
</dbReference>
<name>A0AAD5TS82_9FUNG</name>
<dbReference type="InterPro" id="IPR053086">
    <property type="entry name" value="RhoGEF_domain"/>
</dbReference>
<feature type="coiled-coil region" evidence="3">
    <location>
        <begin position="1698"/>
        <end position="1732"/>
    </location>
</feature>
<dbReference type="SMART" id="SM00325">
    <property type="entry name" value="RhoGEF"/>
    <property type="match status" value="1"/>
</dbReference>
<dbReference type="Gene3D" id="2.30.30.40">
    <property type="entry name" value="SH3 Domains"/>
    <property type="match status" value="2"/>
</dbReference>
<feature type="region of interest" description="Disordered" evidence="4">
    <location>
        <begin position="944"/>
        <end position="969"/>
    </location>
</feature>
<dbReference type="GO" id="GO:0005085">
    <property type="term" value="F:guanyl-nucleotide exchange factor activity"/>
    <property type="evidence" value="ECO:0007669"/>
    <property type="project" value="InterPro"/>
</dbReference>
<dbReference type="Pfam" id="PF14604">
    <property type="entry name" value="SH3_9"/>
    <property type="match status" value="1"/>
</dbReference>
<evidence type="ECO:0000256" key="4">
    <source>
        <dbReference type="SAM" id="MobiDB-lite"/>
    </source>
</evidence>
<sequence>MSLRVLEAHVPADDTELALEVGDVVELDLTPATDNEHWWYGTNRSWGPNNGLQGYFPAECVEVETWTIDTSSVQPGIESEYENASPTTPASWVTAPAGGDSDREDENQVGAGQEDGNEEDGVEACTPLAGSKVMVKLPYEKVKADELELIVNEMIVVMEAPEGGWWRGMKNLGGKTPQSGWFPAMLVRPCPDEAEIPSAVRLQPRSGELGSTKSAAHVPEPEPEADSTNDRRKSWFQKRITAKAPASSKKKGARTRSNSAPATPVTPNCVSGDLEGMAADTSGLSVVTEGSSDLDTGMVEERLNAMASHTRSRSTPPHPSDVDSSTGGGPSKGLNRLSIFLRGDKDRKSHLSGQSKMTLMDSTFDMSSASPLLHLDDLLIVPNGNERWQERVSAATLVAMSHRAQQRMTAIFEFIKTERDYVRDLKIIIALFMRPMVDKKVISAKNIDILFTNIEELLTVNSEFLTRLEELYATNPIIEQFGDLLATAMDRFVSYTPYCSRQSESGAKHLSMMQSKREYRMFLEEAYRHPLARRLDLGGFLIKPVQRICKYPLLIREIIKYTDEASPDYEILRVASERVQNIIGIVNAGTKQTEGAAARKMADVQSDFADKTIIVSASRHLVREDAVFGIFTEGKKVRQLFLFNDALLLAKKDWRDKMHTIALAPFKQCMVADVRENTATGATTLLELEFLPDASRAVAERYFVSMLSPEVKAAWLDAYRRSAQAFECAALVKIQTKAGLLTLNSDALRAPIRDNEPIDETSNAAALAAECAQLRKTAETAVAELARERELVSEARADLAKQLGEWNIERDQLAVALEGCENALAEAERRAEYVQIEHTVLAAALKESEKRLECEKRESAELRAALAAQKEFRAQMEEAVGARTAVEEKLQEAQIEITRLQQSAEGADAELKKFQRLVEDRDQLLAAKSTEFMALTQKLATLERDAAKNRSRADASRAASETARTNAEAALQREQEIGEIRLSAVQQKLENAEKEHDRTIASKNAEIAALTQKLAASEQDASKSRTEASTLAQKLASTDTDLTKSRVELAGISQKLVTAEQDLLRVRTESSERLKHTEEAKASIASELDRLRDQRTRDQQMYAESERTRRDMQRSLESGRVQFKTLFDTNAQLAVDHAKQKELLAENKLQLKLFAADKEKMDARVLEQEKALKKASKDIEVARAAEESGREANRKLQDEVQRIVARAERAEAKIAPMERLAEKVTTLTEEIKELKSRHQELLADLKAKHTETTDRLERKTTKLGREKDELHKSIAELKRAQTESDRALAGAAKDKEKLERERDDLLKSVTDLKQTSVMLEKGHAVALATALATYEKEIAQLKLATADKPIGDGTFAELNSALSANDTQAKTLADLQRRIAQAEEAAASQRAAQVTAQRGYEAELAQLKHAADGRIAQLTLALANLEKEMQRSDRKVDKLTRDKAGLVKSVEEVTSTLGTTKRDLEIAKEEVQRAVARAERAEIALKAAQDEEVQAGKALIEREITLTAVRKEGKKARERNKALKRKLRQSSLEHEDLTRRYAQCEEQLRAAADDLRHINGALASSEFEVERARSAAGTLARELSELRAVYADIAEALDSATQGATPSPSPDSAERLKKGFSDSRGSTLEELGGSATNAKEIAGRIIDLIWQCDRSRSELPECQEQRNAAVEEAEQIKTLFATTSAKSKTRVKELVAENSRLSHQISEQLAKLEKYERERGELHVKFQAYKAEHYHAMADINRRTVAITKGFERLAVSKNDALRKVDECQLRLRDREQDCARLQQLVSSLQEKQHETNKALQTANDTSRDLVAELARARRHIALLRGDKRGPPAGQSANALKFLVTAANKDLQEAARIRVPAM</sequence>
<proteinExistence type="predicted"/>
<protein>
    <submittedName>
        <fullName evidence="7">Cytochrome c oxidase subunit 1</fullName>
    </submittedName>
</protein>
<organism evidence="7 8">
    <name type="scientific">Geranomyces variabilis</name>
    <dbReference type="NCBI Taxonomy" id="109894"/>
    <lineage>
        <taxon>Eukaryota</taxon>
        <taxon>Fungi</taxon>
        <taxon>Fungi incertae sedis</taxon>
        <taxon>Chytridiomycota</taxon>
        <taxon>Chytridiomycota incertae sedis</taxon>
        <taxon>Chytridiomycetes</taxon>
        <taxon>Spizellomycetales</taxon>
        <taxon>Powellomycetaceae</taxon>
        <taxon>Geranomyces</taxon>
    </lineage>
</organism>
<feature type="domain" description="SH3" evidence="5">
    <location>
        <begin position="1"/>
        <end position="66"/>
    </location>
</feature>
<evidence type="ECO:0000313" key="8">
    <source>
        <dbReference type="Proteomes" id="UP001212152"/>
    </source>
</evidence>
<dbReference type="Proteomes" id="UP001212152">
    <property type="component" value="Unassembled WGS sequence"/>
</dbReference>
<dbReference type="SMART" id="SM00326">
    <property type="entry name" value="SH3"/>
    <property type="match status" value="2"/>
</dbReference>
<keyword evidence="3" id="KW-0175">Coiled coil</keyword>
<dbReference type="Gene3D" id="2.30.29.30">
    <property type="entry name" value="Pleckstrin-homology domain (PH domain)/Phosphotyrosine-binding domain (PTB)"/>
    <property type="match status" value="1"/>
</dbReference>
<feature type="coiled-coil region" evidence="3">
    <location>
        <begin position="1158"/>
        <end position="1315"/>
    </location>
</feature>
<dbReference type="Gene3D" id="1.20.900.10">
    <property type="entry name" value="Dbl homology (DH) domain"/>
    <property type="match status" value="1"/>
</dbReference>
<keyword evidence="8" id="KW-1185">Reference proteome</keyword>
<dbReference type="GO" id="GO:0005829">
    <property type="term" value="C:cytosol"/>
    <property type="evidence" value="ECO:0007669"/>
    <property type="project" value="TreeGrafter"/>
</dbReference>
<evidence type="ECO:0000256" key="3">
    <source>
        <dbReference type="SAM" id="Coils"/>
    </source>
</evidence>
<accession>A0AAD5TS82</accession>
<dbReference type="InterPro" id="IPR001331">
    <property type="entry name" value="GDS_CDC24_CS"/>
</dbReference>
<dbReference type="PROSITE" id="PS50010">
    <property type="entry name" value="DH_2"/>
    <property type="match status" value="1"/>
</dbReference>
<dbReference type="PANTHER" id="PTHR45834">
    <property type="entry name" value="RHO GUANINE NUCLEOTIDE EXCHANGE FACTOR 9-RELATED"/>
    <property type="match status" value="1"/>
</dbReference>
<dbReference type="SUPFAM" id="SSF50729">
    <property type="entry name" value="PH domain-like"/>
    <property type="match status" value="1"/>
</dbReference>
<dbReference type="EMBL" id="JADGJQ010000005">
    <property type="protein sequence ID" value="KAJ3183785.1"/>
    <property type="molecule type" value="Genomic_DNA"/>
</dbReference>
<feature type="region of interest" description="Disordered" evidence="4">
    <location>
        <begin position="200"/>
        <end position="276"/>
    </location>
</feature>
<dbReference type="Pfam" id="PF00018">
    <property type="entry name" value="SH3_1"/>
    <property type="match status" value="1"/>
</dbReference>
<evidence type="ECO:0000259" key="5">
    <source>
        <dbReference type="PROSITE" id="PS50002"/>
    </source>
</evidence>
<feature type="compositionally biased region" description="Polar residues" evidence="4">
    <location>
        <begin position="255"/>
        <end position="269"/>
    </location>
</feature>
<feature type="coiled-coil region" evidence="3">
    <location>
        <begin position="1365"/>
        <end position="1554"/>
    </location>
</feature>
<dbReference type="PANTHER" id="PTHR45834:SF3">
    <property type="entry name" value="RHO GUANINE NUCLEOTIDE EXCHANGE FACTOR 3, ISOFORM L"/>
    <property type="match status" value="1"/>
</dbReference>
<comment type="caution">
    <text evidence="7">The sequence shown here is derived from an EMBL/GenBank/DDBJ whole genome shotgun (WGS) entry which is preliminary data.</text>
</comment>
<feature type="region of interest" description="Disordered" evidence="4">
    <location>
        <begin position="1600"/>
        <end position="1630"/>
    </location>
</feature>
<feature type="coiled-coil region" evidence="3">
    <location>
        <begin position="975"/>
        <end position="1027"/>
    </location>
</feature>
<evidence type="ECO:0000256" key="2">
    <source>
        <dbReference type="PROSITE-ProRule" id="PRU00192"/>
    </source>
</evidence>
<feature type="compositionally biased region" description="Basic and acidic residues" evidence="4">
    <location>
        <begin position="944"/>
        <end position="955"/>
    </location>
</feature>
<dbReference type="InterPro" id="IPR000219">
    <property type="entry name" value="DH_dom"/>
</dbReference>
<dbReference type="GO" id="GO:0035556">
    <property type="term" value="P:intracellular signal transduction"/>
    <property type="evidence" value="ECO:0007669"/>
    <property type="project" value="InterPro"/>
</dbReference>
<feature type="domain" description="DH" evidence="6">
    <location>
        <begin position="406"/>
        <end position="589"/>
    </location>
</feature>
<feature type="region of interest" description="Disordered" evidence="4">
    <location>
        <begin position="306"/>
        <end position="336"/>
    </location>
</feature>
<feature type="compositionally biased region" description="Low complexity" evidence="4">
    <location>
        <begin position="956"/>
        <end position="969"/>
    </location>
</feature>
<dbReference type="SUPFAM" id="SSF50044">
    <property type="entry name" value="SH3-domain"/>
    <property type="match status" value="2"/>
</dbReference>
<feature type="coiled-coil region" evidence="3">
    <location>
        <begin position="1765"/>
        <end position="1792"/>
    </location>
</feature>
<evidence type="ECO:0000259" key="6">
    <source>
        <dbReference type="PROSITE" id="PS50010"/>
    </source>
</evidence>
<dbReference type="InterPro" id="IPR035899">
    <property type="entry name" value="DBL_dom_sf"/>
</dbReference>
<feature type="compositionally biased region" description="Basic and acidic residues" evidence="4">
    <location>
        <begin position="1612"/>
        <end position="1621"/>
    </location>
</feature>
<feature type="region of interest" description="Disordered" evidence="4">
    <location>
        <begin position="1070"/>
        <end position="1114"/>
    </location>
</feature>
<dbReference type="CDD" id="cd00174">
    <property type="entry name" value="SH3"/>
    <property type="match status" value="1"/>
</dbReference>
<dbReference type="PROSITE" id="PS00741">
    <property type="entry name" value="DH_1"/>
    <property type="match status" value="1"/>
</dbReference>
<feature type="domain" description="SH3" evidence="5">
    <location>
        <begin position="128"/>
        <end position="192"/>
    </location>
</feature>
<keyword evidence="1 2" id="KW-0728">SH3 domain</keyword>
<reference evidence="7" key="1">
    <citation type="submission" date="2020-05" db="EMBL/GenBank/DDBJ databases">
        <title>Phylogenomic resolution of chytrid fungi.</title>
        <authorList>
            <person name="Stajich J.E."/>
            <person name="Amses K."/>
            <person name="Simmons R."/>
            <person name="Seto K."/>
            <person name="Myers J."/>
            <person name="Bonds A."/>
            <person name="Quandt C.A."/>
            <person name="Barry K."/>
            <person name="Liu P."/>
            <person name="Grigoriev I."/>
            <person name="Longcore J.E."/>
            <person name="James T.Y."/>
        </authorList>
    </citation>
    <scope>NUCLEOTIDE SEQUENCE</scope>
    <source>
        <strain evidence="7">JEL0379</strain>
    </source>
</reference>
<dbReference type="PROSITE" id="PS50002">
    <property type="entry name" value="SH3"/>
    <property type="match status" value="2"/>
</dbReference>
<dbReference type="Pfam" id="PF00621">
    <property type="entry name" value="RhoGEF"/>
    <property type="match status" value="1"/>
</dbReference>
<dbReference type="InterPro" id="IPR036028">
    <property type="entry name" value="SH3-like_dom_sf"/>
</dbReference>
<feature type="compositionally biased region" description="Polar residues" evidence="4">
    <location>
        <begin position="82"/>
        <end position="91"/>
    </location>
</feature>
<gene>
    <name evidence="7" type="primary">MYO22_3</name>
    <name evidence="7" type="ORF">HDU87_005901</name>
</gene>
<evidence type="ECO:0000313" key="7">
    <source>
        <dbReference type="EMBL" id="KAJ3183785.1"/>
    </source>
</evidence>
<evidence type="ECO:0000256" key="1">
    <source>
        <dbReference type="ARBA" id="ARBA00022443"/>
    </source>
</evidence>